<name>A0A0H5RLV7_9EUKA</name>
<dbReference type="AlphaFoldDB" id="A0A0H5RLV7"/>
<sequence>MARPRRVKAPPLFRVRSAAVARRHPVNLARSGGLTAPEFIGGYHRRDFPENYKKKRSVVSSLIRATISKVKGLFSIGPNPLLARVRELEDDLLLLRQKNSILEGHSSAHFERRSTDVPFVEAVELVPYGGDKKPPSEIDVCQGSSSLNLSRDRSSSTSGISRNQPVSSNLMADDTSIASQKIADRQYIDSNTSSPRDSQPLSVPPPPPAPPLRPTDKAHHPTAAQSVSDSVRRPLTAIDSSALRSVKLKPVKKLQEPISSTITRNDILSVQLRPTSKISSNVPSNPAKDDEFSLIRAEMSRRCQSMYSPACISPRFRPSETDADWSVSPKHRLTKAAI</sequence>
<evidence type="ECO:0000256" key="1">
    <source>
        <dbReference type="SAM" id="MobiDB-lite"/>
    </source>
</evidence>
<feature type="compositionally biased region" description="Low complexity" evidence="1">
    <location>
        <begin position="143"/>
        <end position="163"/>
    </location>
</feature>
<feature type="region of interest" description="Disordered" evidence="1">
    <location>
        <begin position="184"/>
        <end position="233"/>
    </location>
</feature>
<feature type="region of interest" description="Disordered" evidence="1">
    <location>
        <begin position="128"/>
        <end position="172"/>
    </location>
</feature>
<protein>
    <submittedName>
        <fullName evidence="2">Uncharacterized protein</fullName>
    </submittedName>
</protein>
<dbReference type="EMBL" id="HACM01009272">
    <property type="protein sequence ID" value="CRZ09714.1"/>
    <property type="molecule type" value="Transcribed_RNA"/>
</dbReference>
<feature type="compositionally biased region" description="Pro residues" evidence="1">
    <location>
        <begin position="202"/>
        <end position="213"/>
    </location>
</feature>
<evidence type="ECO:0000313" key="2">
    <source>
        <dbReference type="EMBL" id="CRZ09714.1"/>
    </source>
</evidence>
<organism evidence="2">
    <name type="scientific">Spongospora subterranea</name>
    <dbReference type="NCBI Taxonomy" id="70186"/>
    <lineage>
        <taxon>Eukaryota</taxon>
        <taxon>Sar</taxon>
        <taxon>Rhizaria</taxon>
        <taxon>Endomyxa</taxon>
        <taxon>Phytomyxea</taxon>
        <taxon>Plasmodiophorida</taxon>
        <taxon>Plasmodiophoridae</taxon>
        <taxon>Spongospora</taxon>
    </lineage>
</organism>
<accession>A0A0H5RLV7</accession>
<reference evidence="2" key="1">
    <citation type="submission" date="2015-04" db="EMBL/GenBank/DDBJ databases">
        <title>The genome sequence of the plant pathogenic Rhizarian Plasmodiophora brassicae reveals insights in its biotrophic life cycle and the origin of chitin synthesis.</title>
        <authorList>
            <person name="Schwelm A."/>
            <person name="Fogelqvist J."/>
            <person name="Knaust A."/>
            <person name="Julke S."/>
            <person name="Lilja T."/>
            <person name="Dhandapani V."/>
            <person name="Bonilla-Rosso G."/>
            <person name="Karlsson M."/>
            <person name="Shevchenko A."/>
            <person name="Choi S.R."/>
            <person name="Kim H.G."/>
            <person name="Park J.Y."/>
            <person name="Lim Y.P."/>
            <person name="Ludwig-Muller J."/>
            <person name="Dixelius C."/>
        </authorList>
    </citation>
    <scope>NUCLEOTIDE SEQUENCE</scope>
    <source>
        <tissue evidence="2">Potato root galls</tissue>
    </source>
</reference>
<proteinExistence type="predicted"/>